<reference evidence="2 3" key="1">
    <citation type="journal article" date="2016" name="DNA Res.">
        <title>The draft genome of MD-2 pineapple using hybrid error correction of long reads.</title>
        <authorList>
            <person name="Redwan R.M."/>
            <person name="Saidin A."/>
            <person name="Kumar S.V."/>
        </authorList>
    </citation>
    <scope>NUCLEOTIDE SEQUENCE [LARGE SCALE GENOMIC DNA]</scope>
    <source>
        <strain evidence="3">cv. MD2</strain>
        <tissue evidence="2">Leaf</tissue>
    </source>
</reference>
<accession>A0A199VBQ3</accession>
<evidence type="ECO:0000256" key="1">
    <source>
        <dbReference type="SAM" id="MobiDB-lite"/>
    </source>
</evidence>
<feature type="compositionally biased region" description="Polar residues" evidence="1">
    <location>
        <begin position="10"/>
        <end position="24"/>
    </location>
</feature>
<proteinExistence type="predicted"/>
<comment type="caution">
    <text evidence="2">The sequence shown here is derived from an EMBL/GenBank/DDBJ whole genome shotgun (WGS) entry which is preliminary data.</text>
</comment>
<name>A0A199VBQ3_ANACO</name>
<dbReference type="EMBL" id="LSRQ01002444">
    <property type="protein sequence ID" value="OAY74296.1"/>
    <property type="molecule type" value="Genomic_DNA"/>
</dbReference>
<evidence type="ECO:0000313" key="3">
    <source>
        <dbReference type="Proteomes" id="UP000092600"/>
    </source>
</evidence>
<evidence type="ECO:0000313" key="2">
    <source>
        <dbReference type="EMBL" id="OAY74296.1"/>
    </source>
</evidence>
<organism evidence="2 3">
    <name type="scientific">Ananas comosus</name>
    <name type="common">Pineapple</name>
    <name type="synonym">Ananas ananas</name>
    <dbReference type="NCBI Taxonomy" id="4615"/>
    <lineage>
        <taxon>Eukaryota</taxon>
        <taxon>Viridiplantae</taxon>
        <taxon>Streptophyta</taxon>
        <taxon>Embryophyta</taxon>
        <taxon>Tracheophyta</taxon>
        <taxon>Spermatophyta</taxon>
        <taxon>Magnoliopsida</taxon>
        <taxon>Liliopsida</taxon>
        <taxon>Poales</taxon>
        <taxon>Bromeliaceae</taxon>
        <taxon>Bromelioideae</taxon>
        <taxon>Ananas</taxon>
    </lineage>
</organism>
<dbReference type="AlphaFoldDB" id="A0A199VBQ3"/>
<gene>
    <name evidence="2" type="ORF">ACMD2_01472</name>
</gene>
<feature type="region of interest" description="Disordered" evidence="1">
    <location>
        <begin position="1"/>
        <end position="29"/>
    </location>
</feature>
<protein>
    <submittedName>
        <fullName evidence="2">Uncharacterized protein</fullName>
    </submittedName>
</protein>
<dbReference type="Proteomes" id="UP000092600">
    <property type="component" value="Unassembled WGS sequence"/>
</dbReference>
<sequence length="62" mass="7155">MELKMHTQRRNNNPTLTVSSNASEYNHRGPKASTMFKIQDYYPEPHVNQIIQQVAVDPDLSL</sequence>